<feature type="compositionally biased region" description="Low complexity" evidence="1">
    <location>
        <begin position="1"/>
        <end position="12"/>
    </location>
</feature>
<evidence type="ECO:0000256" key="1">
    <source>
        <dbReference type="SAM" id="MobiDB-lite"/>
    </source>
</evidence>
<evidence type="ECO:0000313" key="2">
    <source>
        <dbReference type="EMBL" id="JAD74387.1"/>
    </source>
</evidence>
<sequence length="84" mass="9760">MRGKYLQASQRSQLRRRLPKPSPVMPQNHEPRWREKLSGLAVDVKLMVKRQSRWEGSFTHPPAPCRTACRDLARGLHGVMRACR</sequence>
<dbReference type="AlphaFoldDB" id="A0A0A9CSB0"/>
<reference evidence="2" key="1">
    <citation type="submission" date="2014-09" db="EMBL/GenBank/DDBJ databases">
        <authorList>
            <person name="Magalhaes I.L.F."/>
            <person name="Oliveira U."/>
            <person name="Santos F.R."/>
            <person name="Vidigal T.H.D.A."/>
            <person name="Brescovit A.D."/>
            <person name="Santos A.J."/>
        </authorList>
    </citation>
    <scope>NUCLEOTIDE SEQUENCE</scope>
    <source>
        <tissue evidence="2">Shoot tissue taken approximately 20 cm above the soil surface</tissue>
    </source>
</reference>
<proteinExistence type="predicted"/>
<dbReference type="EMBL" id="GBRH01223508">
    <property type="protein sequence ID" value="JAD74387.1"/>
    <property type="molecule type" value="Transcribed_RNA"/>
</dbReference>
<accession>A0A0A9CSB0</accession>
<feature type="region of interest" description="Disordered" evidence="1">
    <location>
        <begin position="1"/>
        <end position="32"/>
    </location>
</feature>
<protein>
    <submittedName>
        <fullName evidence="2">Uncharacterized protein</fullName>
    </submittedName>
</protein>
<organism evidence="2">
    <name type="scientific">Arundo donax</name>
    <name type="common">Giant reed</name>
    <name type="synonym">Donax arundinaceus</name>
    <dbReference type="NCBI Taxonomy" id="35708"/>
    <lineage>
        <taxon>Eukaryota</taxon>
        <taxon>Viridiplantae</taxon>
        <taxon>Streptophyta</taxon>
        <taxon>Embryophyta</taxon>
        <taxon>Tracheophyta</taxon>
        <taxon>Spermatophyta</taxon>
        <taxon>Magnoliopsida</taxon>
        <taxon>Liliopsida</taxon>
        <taxon>Poales</taxon>
        <taxon>Poaceae</taxon>
        <taxon>PACMAD clade</taxon>
        <taxon>Arundinoideae</taxon>
        <taxon>Arundineae</taxon>
        <taxon>Arundo</taxon>
    </lineage>
</organism>
<name>A0A0A9CSB0_ARUDO</name>
<reference evidence="2" key="2">
    <citation type="journal article" date="2015" name="Data Brief">
        <title>Shoot transcriptome of the giant reed, Arundo donax.</title>
        <authorList>
            <person name="Barrero R.A."/>
            <person name="Guerrero F.D."/>
            <person name="Moolhuijzen P."/>
            <person name="Goolsby J.A."/>
            <person name="Tidwell J."/>
            <person name="Bellgard S.E."/>
            <person name="Bellgard M.I."/>
        </authorList>
    </citation>
    <scope>NUCLEOTIDE SEQUENCE</scope>
    <source>
        <tissue evidence="2">Shoot tissue taken approximately 20 cm above the soil surface</tissue>
    </source>
</reference>